<gene>
    <name evidence="2" type="ORF">PGLA2088_LOCUS23018</name>
</gene>
<dbReference type="InterPro" id="IPR003495">
    <property type="entry name" value="CobW/HypB/UreG_nucleotide-bd"/>
</dbReference>
<evidence type="ECO:0000313" key="2">
    <source>
        <dbReference type="EMBL" id="CAE8682576.1"/>
    </source>
</evidence>
<organism evidence="2 3">
    <name type="scientific">Polarella glacialis</name>
    <name type="common">Dinoflagellate</name>
    <dbReference type="NCBI Taxonomy" id="89957"/>
    <lineage>
        <taxon>Eukaryota</taxon>
        <taxon>Sar</taxon>
        <taxon>Alveolata</taxon>
        <taxon>Dinophyceae</taxon>
        <taxon>Suessiales</taxon>
        <taxon>Suessiaceae</taxon>
        <taxon>Polarella</taxon>
    </lineage>
</organism>
<dbReference type="InterPro" id="IPR051927">
    <property type="entry name" value="Zn_Chap_cDPG_Synth"/>
</dbReference>
<proteinExistence type="predicted"/>
<evidence type="ECO:0000313" key="3">
    <source>
        <dbReference type="Proteomes" id="UP000626109"/>
    </source>
</evidence>
<dbReference type="EMBL" id="CAJNNW010026083">
    <property type="protein sequence ID" value="CAE8682576.1"/>
    <property type="molecule type" value="Genomic_DNA"/>
</dbReference>
<sequence length="139" mass="15325">MPLTFNFGEENRPELFEGKPKTPVTLLSGFLGTGKTTLLKHLLENQDGVRIGVVVNDVAAVNIDSQLVRRYETGLVEVTELQNGCVCCSSADDLFTAVQNIVMRSKDYPFEHIVVELSGVGEPEAVKRNWAIAFERSAQ</sequence>
<dbReference type="AlphaFoldDB" id="A0A813JRJ5"/>
<reference evidence="2" key="1">
    <citation type="submission" date="2021-02" db="EMBL/GenBank/DDBJ databases">
        <authorList>
            <person name="Dougan E. K."/>
            <person name="Rhodes N."/>
            <person name="Thang M."/>
            <person name="Chan C."/>
        </authorList>
    </citation>
    <scope>NUCLEOTIDE SEQUENCE</scope>
</reference>
<comment type="caution">
    <text evidence="2">The sequence shown here is derived from an EMBL/GenBank/DDBJ whole genome shotgun (WGS) entry which is preliminary data.</text>
</comment>
<name>A0A813JRJ5_POLGL</name>
<dbReference type="Pfam" id="PF02492">
    <property type="entry name" value="cobW"/>
    <property type="match status" value="1"/>
</dbReference>
<dbReference type="PANTHER" id="PTHR43603">
    <property type="entry name" value="COBW DOMAIN-CONTAINING PROTEIN DDB_G0274527"/>
    <property type="match status" value="1"/>
</dbReference>
<dbReference type="Gene3D" id="3.40.50.300">
    <property type="entry name" value="P-loop containing nucleotide triphosphate hydrolases"/>
    <property type="match status" value="1"/>
</dbReference>
<dbReference type="SUPFAM" id="SSF52540">
    <property type="entry name" value="P-loop containing nucleoside triphosphate hydrolases"/>
    <property type="match status" value="1"/>
</dbReference>
<accession>A0A813JRJ5</accession>
<dbReference type="Proteomes" id="UP000626109">
    <property type="component" value="Unassembled WGS sequence"/>
</dbReference>
<feature type="domain" description="CobW/HypB/UreG nucleotide-binding" evidence="1">
    <location>
        <begin position="23"/>
        <end position="126"/>
    </location>
</feature>
<dbReference type="InterPro" id="IPR027417">
    <property type="entry name" value="P-loop_NTPase"/>
</dbReference>
<dbReference type="PANTHER" id="PTHR43603:SF1">
    <property type="entry name" value="ZINC-REGULATED GTPASE METALLOPROTEIN ACTIVATOR 1"/>
    <property type="match status" value="1"/>
</dbReference>
<evidence type="ECO:0000259" key="1">
    <source>
        <dbReference type="Pfam" id="PF02492"/>
    </source>
</evidence>
<protein>
    <recommendedName>
        <fullName evidence="1">CobW/HypB/UreG nucleotide-binding domain-containing protein</fullName>
    </recommendedName>
</protein>